<feature type="region of interest" description="Disordered" evidence="9">
    <location>
        <begin position="75"/>
        <end position="100"/>
    </location>
</feature>
<keyword evidence="11" id="KW-1185">Reference proteome</keyword>
<protein>
    <submittedName>
        <fullName evidence="10">Twin-arginine translocase subunit TatB</fullName>
    </submittedName>
</protein>
<sequence>MFGISFGEMLVVAMVALVIVGPQRLPAAARYCGALLGRLQRQTAQVKREISREMDLEELRQAKDEAERIAMEVKEAGAAAVPDRPGAAPAGGVDERQGRP</sequence>
<keyword evidence="8" id="KW-0472">Membrane</keyword>
<keyword evidence="3" id="KW-1003">Cell membrane</keyword>
<evidence type="ECO:0000313" key="11">
    <source>
        <dbReference type="Proteomes" id="UP000604381"/>
    </source>
</evidence>
<dbReference type="InterPro" id="IPR003369">
    <property type="entry name" value="TatA/B/E"/>
</dbReference>
<keyword evidence="2" id="KW-0813">Transport</keyword>
<evidence type="ECO:0000256" key="6">
    <source>
        <dbReference type="ARBA" id="ARBA00022989"/>
    </source>
</evidence>
<dbReference type="Gene3D" id="1.20.5.3310">
    <property type="match status" value="1"/>
</dbReference>
<keyword evidence="6" id="KW-1133">Transmembrane helix</keyword>
<dbReference type="InterPro" id="IPR018448">
    <property type="entry name" value="TatB"/>
</dbReference>
<dbReference type="PANTHER" id="PTHR33162">
    <property type="entry name" value="SEC-INDEPENDENT PROTEIN TRANSLOCASE PROTEIN TATA, CHLOROPLASTIC"/>
    <property type="match status" value="1"/>
</dbReference>
<evidence type="ECO:0000256" key="7">
    <source>
        <dbReference type="ARBA" id="ARBA00023010"/>
    </source>
</evidence>
<keyword evidence="5" id="KW-0653">Protein transport</keyword>
<accession>A0A930Y317</accession>
<dbReference type="EMBL" id="JADHEI010000033">
    <property type="protein sequence ID" value="MBF2735476.1"/>
    <property type="molecule type" value="Genomic_DNA"/>
</dbReference>
<dbReference type="GO" id="GO:0016020">
    <property type="term" value="C:membrane"/>
    <property type="evidence" value="ECO:0007669"/>
    <property type="project" value="UniProtKB-SubCell"/>
</dbReference>
<evidence type="ECO:0000256" key="1">
    <source>
        <dbReference type="ARBA" id="ARBA00004167"/>
    </source>
</evidence>
<dbReference type="PRINTS" id="PR01506">
    <property type="entry name" value="TATBPROTEIN"/>
</dbReference>
<proteinExistence type="predicted"/>
<keyword evidence="4" id="KW-0812">Transmembrane</keyword>
<comment type="subcellular location">
    <subcellularLocation>
        <location evidence="1">Membrane</location>
        <topology evidence="1">Single-pass membrane protein</topology>
    </subcellularLocation>
</comment>
<dbReference type="GO" id="GO:0008320">
    <property type="term" value="F:protein transmembrane transporter activity"/>
    <property type="evidence" value="ECO:0007669"/>
    <property type="project" value="InterPro"/>
</dbReference>
<evidence type="ECO:0000256" key="4">
    <source>
        <dbReference type="ARBA" id="ARBA00022692"/>
    </source>
</evidence>
<evidence type="ECO:0000256" key="2">
    <source>
        <dbReference type="ARBA" id="ARBA00022448"/>
    </source>
</evidence>
<dbReference type="NCBIfam" id="TIGR01410">
    <property type="entry name" value="tatB"/>
    <property type="match status" value="1"/>
</dbReference>
<evidence type="ECO:0000256" key="9">
    <source>
        <dbReference type="SAM" id="MobiDB-lite"/>
    </source>
</evidence>
<dbReference type="PANTHER" id="PTHR33162:SF1">
    <property type="entry name" value="SEC-INDEPENDENT PROTEIN TRANSLOCASE PROTEIN TATA, CHLOROPLASTIC"/>
    <property type="match status" value="1"/>
</dbReference>
<dbReference type="Pfam" id="PF02416">
    <property type="entry name" value="TatA_B_E"/>
    <property type="match status" value="1"/>
</dbReference>
<evidence type="ECO:0000256" key="8">
    <source>
        <dbReference type="ARBA" id="ARBA00023136"/>
    </source>
</evidence>
<evidence type="ECO:0000256" key="3">
    <source>
        <dbReference type="ARBA" id="ARBA00022475"/>
    </source>
</evidence>
<comment type="caution">
    <text evidence="10">The sequence shown here is derived from an EMBL/GenBank/DDBJ whole genome shotgun (WGS) entry which is preliminary data.</text>
</comment>
<name>A0A930Y317_9GAMM</name>
<organism evidence="10 11">
    <name type="scientific">Candidatus Amphirhobacter heronislandensis</name>
    <dbReference type="NCBI Taxonomy" id="1732024"/>
    <lineage>
        <taxon>Bacteria</taxon>
        <taxon>Pseudomonadati</taxon>
        <taxon>Pseudomonadota</taxon>
        <taxon>Gammaproteobacteria</taxon>
        <taxon>Candidatus Tethybacterales</taxon>
        <taxon>Candidatus Tethybacteraceae</taxon>
        <taxon>Candidatus Amphirhobacter</taxon>
    </lineage>
</organism>
<reference evidence="10" key="1">
    <citation type="submission" date="2020-10" db="EMBL/GenBank/DDBJ databases">
        <title>An improved Amphimedon queenslandica hologenome assembly reveals how three proteobacterial symbionts can extend the metabolic phenotypic of their marine sponge host.</title>
        <authorList>
            <person name="Degnan B."/>
            <person name="Degnan S."/>
            <person name="Xiang X."/>
        </authorList>
    </citation>
    <scope>NUCLEOTIDE SEQUENCE</scope>
    <source>
        <strain evidence="10">AqS2</strain>
    </source>
</reference>
<gene>
    <name evidence="10" type="primary">tatB</name>
    <name evidence="10" type="ORF">ISN26_05295</name>
</gene>
<dbReference type="GO" id="GO:0043953">
    <property type="term" value="P:protein transport by the Tat complex"/>
    <property type="evidence" value="ECO:0007669"/>
    <property type="project" value="InterPro"/>
</dbReference>
<dbReference type="AlphaFoldDB" id="A0A930Y317"/>
<dbReference type="Proteomes" id="UP000604381">
    <property type="component" value="Unassembled WGS sequence"/>
</dbReference>
<evidence type="ECO:0000313" key="10">
    <source>
        <dbReference type="EMBL" id="MBF2735476.1"/>
    </source>
</evidence>
<keyword evidence="7" id="KW-0811">Translocation</keyword>
<evidence type="ECO:0000256" key="5">
    <source>
        <dbReference type="ARBA" id="ARBA00022927"/>
    </source>
</evidence>